<dbReference type="EMBL" id="CP025746">
    <property type="protein sequence ID" value="QAA34213.1"/>
    <property type="molecule type" value="Genomic_DNA"/>
</dbReference>
<accession>A0A3R5QWY7</accession>
<sequence>MSMFLGKIHYWLFNKIEWFEGLEESIVKAAENKGIDVSTLRDEIYSKYGAPTEDRPLEDMIDTNNIHGWLQGKISAAEARQAAWVTRLLEKDSMLINDMLEVFKEQGKIAAKEYKNDKGTPNLPSELYTAMNDYILEGMPCDRVNEITANTEERIEWVATQCIHHEYWDRENGDVGLFYRLRDNWIKEFVSELNSSYEYRINDNGTKIIKLVG</sequence>
<dbReference type="KEGG" id="cmah:C1I91_22675"/>
<name>A0A3R5QWY7_9CLOT</name>
<reference evidence="1 2" key="1">
    <citation type="submission" date="2018-01" db="EMBL/GenBank/DDBJ databases">
        <title>Genome Sequencing and Assembly of Anaerobacter polyendosporus strain CT4.</title>
        <authorList>
            <person name="Tachaapaikoon C."/>
            <person name="Sutheeworapong S."/>
            <person name="Jenjaroenpun P."/>
            <person name="Wongsurawat T."/>
            <person name="Nookeaw I."/>
            <person name="Cheawchanlertfa P."/>
            <person name="Kosugi A."/>
            <person name="Cheevadhanarak S."/>
            <person name="Ratanakhanokchai K."/>
        </authorList>
    </citation>
    <scope>NUCLEOTIDE SEQUENCE [LARGE SCALE GENOMIC DNA]</scope>
    <source>
        <strain evidence="1 2">CT4</strain>
    </source>
</reference>
<keyword evidence="2" id="KW-1185">Reference proteome</keyword>
<proteinExistence type="predicted"/>
<dbReference type="OrthoDB" id="9777242at2"/>
<evidence type="ECO:0000313" key="1">
    <source>
        <dbReference type="EMBL" id="QAA34213.1"/>
    </source>
</evidence>
<evidence type="ECO:0000313" key="2">
    <source>
        <dbReference type="Proteomes" id="UP000286268"/>
    </source>
</evidence>
<dbReference type="AlphaFoldDB" id="A0A3R5QWY7"/>
<gene>
    <name evidence="1" type="ORF">C1I91_22675</name>
</gene>
<dbReference type="RefSeq" id="WP_128214934.1">
    <property type="nucleotide sequence ID" value="NZ_CP025746.1"/>
</dbReference>
<organism evidence="1 2">
    <name type="scientific">Clostridium manihotivorum</name>
    <dbReference type="NCBI Taxonomy" id="2320868"/>
    <lineage>
        <taxon>Bacteria</taxon>
        <taxon>Bacillati</taxon>
        <taxon>Bacillota</taxon>
        <taxon>Clostridia</taxon>
        <taxon>Eubacteriales</taxon>
        <taxon>Clostridiaceae</taxon>
        <taxon>Clostridium</taxon>
    </lineage>
</organism>
<protein>
    <submittedName>
        <fullName evidence="1">Uncharacterized protein</fullName>
    </submittedName>
</protein>
<dbReference type="Proteomes" id="UP000286268">
    <property type="component" value="Chromosome"/>
</dbReference>